<gene>
    <name evidence="1" type="ORF">L1987_33609</name>
</gene>
<organism evidence="1 2">
    <name type="scientific">Smallanthus sonchifolius</name>
    <dbReference type="NCBI Taxonomy" id="185202"/>
    <lineage>
        <taxon>Eukaryota</taxon>
        <taxon>Viridiplantae</taxon>
        <taxon>Streptophyta</taxon>
        <taxon>Embryophyta</taxon>
        <taxon>Tracheophyta</taxon>
        <taxon>Spermatophyta</taxon>
        <taxon>Magnoliopsida</taxon>
        <taxon>eudicotyledons</taxon>
        <taxon>Gunneridae</taxon>
        <taxon>Pentapetalae</taxon>
        <taxon>asterids</taxon>
        <taxon>campanulids</taxon>
        <taxon>Asterales</taxon>
        <taxon>Asteraceae</taxon>
        <taxon>Asteroideae</taxon>
        <taxon>Heliantheae alliance</taxon>
        <taxon>Millerieae</taxon>
        <taxon>Smallanthus</taxon>
    </lineage>
</organism>
<comment type="caution">
    <text evidence="1">The sequence shown here is derived from an EMBL/GenBank/DDBJ whole genome shotgun (WGS) entry which is preliminary data.</text>
</comment>
<reference evidence="1 2" key="2">
    <citation type="journal article" date="2022" name="Mol. Ecol. Resour.">
        <title>The genomes of chicory, endive, great burdock and yacon provide insights into Asteraceae paleo-polyploidization history and plant inulin production.</title>
        <authorList>
            <person name="Fan W."/>
            <person name="Wang S."/>
            <person name="Wang H."/>
            <person name="Wang A."/>
            <person name="Jiang F."/>
            <person name="Liu H."/>
            <person name="Zhao H."/>
            <person name="Xu D."/>
            <person name="Zhang Y."/>
        </authorList>
    </citation>
    <scope>NUCLEOTIDE SEQUENCE [LARGE SCALE GENOMIC DNA]</scope>
    <source>
        <strain evidence="2">cv. Yunnan</strain>
        <tissue evidence="1">Leaves</tissue>
    </source>
</reference>
<evidence type="ECO:0000313" key="1">
    <source>
        <dbReference type="EMBL" id="KAI3798338.1"/>
    </source>
</evidence>
<keyword evidence="2" id="KW-1185">Reference proteome</keyword>
<proteinExistence type="predicted"/>
<reference evidence="2" key="1">
    <citation type="journal article" date="2022" name="Mol. Ecol. Resour.">
        <title>The genomes of chicory, endive, great burdock and yacon provide insights into Asteraceae palaeo-polyploidization history and plant inulin production.</title>
        <authorList>
            <person name="Fan W."/>
            <person name="Wang S."/>
            <person name="Wang H."/>
            <person name="Wang A."/>
            <person name="Jiang F."/>
            <person name="Liu H."/>
            <person name="Zhao H."/>
            <person name="Xu D."/>
            <person name="Zhang Y."/>
        </authorList>
    </citation>
    <scope>NUCLEOTIDE SEQUENCE [LARGE SCALE GENOMIC DNA]</scope>
    <source>
        <strain evidence="2">cv. Yunnan</strain>
    </source>
</reference>
<name>A0ACB9HQU8_9ASTR</name>
<dbReference type="Proteomes" id="UP001056120">
    <property type="component" value="Linkage Group LG11"/>
</dbReference>
<evidence type="ECO:0000313" key="2">
    <source>
        <dbReference type="Proteomes" id="UP001056120"/>
    </source>
</evidence>
<accession>A0ACB9HQU8</accession>
<sequence length="66" mass="7446">MLMAGKKLEDWLSELDAIAKEVEVELISRDIGCHLTEVFEAVNKVLFDSIGFKRSNIVDSKCSYLP</sequence>
<protein>
    <submittedName>
        <fullName evidence="1">Uncharacterized protein</fullName>
    </submittedName>
</protein>
<dbReference type="EMBL" id="CM042028">
    <property type="protein sequence ID" value="KAI3798338.1"/>
    <property type="molecule type" value="Genomic_DNA"/>
</dbReference>